<reference evidence="2" key="1">
    <citation type="journal article" date="2017" name="Nature">
        <title>The sunflower genome provides insights into oil metabolism, flowering and Asterid evolution.</title>
        <authorList>
            <person name="Badouin H."/>
            <person name="Gouzy J."/>
            <person name="Grassa C.J."/>
            <person name="Murat F."/>
            <person name="Staton S.E."/>
            <person name="Cottret L."/>
            <person name="Lelandais-Briere C."/>
            <person name="Owens G.L."/>
            <person name="Carrere S."/>
            <person name="Mayjonade B."/>
            <person name="Legrand L."/>
            <person name="Gill N."/>
            <person name="Kane N.C."/>
            <person name="Bowers J.E."/>
            <person name="Hubner S."/>
            <person name="Bellec A."/>
            <person name="Berard A."/>
            <person name="Berges H."/>
            <person name="Blanchet N."/>
            <person name="Boniface M.C."/>
            <person name="Brunel D."/>
            <person name="Catrice O."/>
            <person name="Chaidir N."/>
            <person name="Claudel C."/>
            <person name="Donnadieu C."/>
            <person name="Faraut T."/>
            <person name="Fievet G."/>
            <person name="Helmstetter N."/>
            <person name="King M."/>
            <person name="Knapp S.J."/>
            <person name="Lai Z."/>
            <person name="Le Paslier M.C."/>
            <person name="Lippi Y."/>
            <person name="Lorenzon L."/>
            <person name="Mandel J.R."/>
            <person name="Marage G."/>
            <person name="Marchand G."/>
            <person name="Marquand E."/>
            <person name="Bret-Mestries E."/>
            <person name="Morien E."/>
            <person name="Nambeesan S."/>
            <person name="Nguyen T."/>
            <person name="Pegot-Espagnet P."/>
            <person name="Pouilly N."/>
            <person name="Raftis F."/>
            <person name="Sallet E."/>
            <person name="Schiex T."/>
            <person name="Thomas J."/>
            <person name="Vandecasteele C."/>
            <person name="Vares D."/>
            <person name="Vear F."/>
            <person name="Vautrin S."/>
            <person name="Crespi M."/>
            <person name="Mangin B."/>
            <person name="Burke J.M."/>
            <person name="Salse J."/>
            <person name="Munos S."/>
            <person name="Vincourt P."/>
            <person name="Rieseberg L.H."/>
            <person name="Langlade N.B."/>
        </authorList>
    </citation>
    <scope>NUCLEOTIDE SEQUENCE</scope>
    <source>
        <tissue evidence="2">Leaves</tissue>
    </source>
</reference>
<comment type="caution">
    <text evidence="2">The sequence shown here is derived from an EMBL/GenBank/DDBJ whole genome shotgun (WGS) entry which is preliminary data.</text>
</comment>
<feature type="compositionally biased region" description="Basic and acidic residues" evidence="1">
    <location>
        <begin position="52"/>
        <end position="61"/>
    </location>
</feature>
<protein>
    <submittedName>
        <fullName evidence="2">Uncharacterized protein</fullName>
    </submittedName>
</protein>
<accession>A0A9K3DHX5</accession>
<evidence type="ECO:0000256" key="1">
    <source>
        <dbReference type="SAM" id="MobiDB-lite"/>
    </source>
</evidence>
<proteinExistence type="predicted"/>
<name>A0A9K3DHX5_HELAN</name>
<dbReference type="Proteomes" id="UP000215914">
    <property type="component" value="Unassembled WGS sequence"/>
</dbReference>
<dbReference type="Gramene" id="mRNA:HanXRQr2_Chr17g0806081">
    <property type="protein sequence ID" value="mRNA:HanXRQr2_Chr17g0806081"/>
    <property type="gene ID" value="HanXRQr2_Chr17g0806081"/>
</dbReference>
<sequence length="61" mass="6640">MIPVRHTTTVSITSPLDTFLLPHLAGNHTHCSPENLRTATTSPELAAVNHRRSPEPEKTTG</sequence>
<organism evidence="2 4">
    <name type="scientific">Helianthus annuus</name>
    <name type="common">Common sunflower</name>
    <dbReference type="NCBI Taxonomy" id="4232"/>
    <lineage>
        <taxon>Eukaryota</taxon>
        <taxon>Viridiplantae</taxon>
        <taxon>Streptophyta</taxon>
        <taxon>Embryophyta</taxon>
        <taxon>Tracheophyta</taxon>
        <taxon>Spermatophyta</taxon>
        <taxon>Magnoliopsida</taxon>
        <taxon>eudicotyledons</taxon>
        <taxon>Gunneridae</taxon>
        <taxon>Pentapetalae</taxon>
        <taxon>asterids</taxon>
        <taxon>campanulids</taxon>
        <taxon>Asterales</taxon>
        <taxon>Asteraceae</taxon>
        <taxon>Asteroideae</taxon>
        <taxon>Heliantheae alliance</taxon>
        <taxon>Heliantheae</taxon>
        <taxon>Helianthus</taxon>
    </lineage>
</organism>
<dbReference type="EMBL" id="MNCJ02000332">
    <property type="protein sequence ID" value="KAF5755731.1"/>
    <property type="molecule type" value="Genomic_DNA"/>
</dbReference>
<gene>
    <name evidence="2" type="ORF">HanXRQr2_Chr17g0806081</name>
    <name evidence="3" type="ORF">HanXRQr2_Chr17g0806101</name>
</gene>
<keyword evidence="4" id="KW-1185">Reference proteome</keyword>
<reference evidence="2" key="2">
    <citation type="submission" date="2020-06" db="EMBL/GenBank/DDBJ databases">
        <title>Helianthus annuus Genome sequencing and assembly Release 2.</title>
        <authorList>
            <person name="Gouzy J."/>
            <person name="Langlade N."/>
            <person name="Munos S."/>
        </authorList>
    </citation>
    <scope>NUCLEOTIDE SEQUENCE</scope>
    <source>
        <tissue evidence="2">Leaves</tissue>
    </source>
</reference>
<feature type="region of interest" description="Disordered" evidence="1">
    <location>
        <begin position="25"/>
        <end position="61"/>
    </location>
</feature>
<dbReference type="EMBL" id="MNCJ02000332">
    <property type="protein sequence ID" value="KAF5755729.1"/>
    <property type="molecule type" value="Genomic_DNA"/>
</dbReference>
<dbReference type="AlphaFoldDB" id="A0A9K3DHX5"/>
<evidence type="ECO:0000313" key="4">
    <source>
        <dbReference type="Proteomes" id="UP000215914"/>
    </source>
</evidence>
<dbReference type="Gramene" id="mRNA:HanXRQr2_Chr17g0806101">
    <property type="protein sequence ID" value="mRNA:HanXRQr2_Chr17g0806101"/>
    <property type="gene ID" value="HanXRQr2_Chr17g0806101"/>
</dbReference>
<evidence type="ECO:0000313" key="3">
    <source>
        <dbReference type="EMBL" id="KAF5755731.1"/>
    </source>
</evidence>
<feature type="compositionally biased region" description="Polar residues" evidence="1">
    <location>
        <begin position="29"/>
        <end position="43"/>
    </location>
</feature>
<evidence type="ECO:0000313" key="2">
    <source>
        <dbReference type="EMBL" id="KAF5755729.1"/>
    </source>
</evidence>